<organism evidence="1">
    <name type="scientific">Cacopsylla melanoneura</name>
    <dbReference type="NCBI Taxonomy" id="428564"/>
    <lineage>
        <taxon>Eukaryota</taxon>
        <taxon>Metazoa</taxon>
        <taxon>Ecdysozoa</taxon>
        <taxon>Arthropoda</taxon>
        <taxon>Hexapoda</taxon>
        <taxon>Insecta</taxon>
        <taxon>Pterygota</taxon>
        <taxon>Neoptera</taxon>
        <taxon>Paraneoptera</taxon>
        <taxon>Hemiptera</taxon>
        <taxon>Sternorrhyncha</taxon>
        <taxon>Psylloidea</taxon>
        <taxon>Psyllidae</taxon>
        <taxon>Psyllinae</taxon>
        <taxon>Cacopsylla</taxon>
    </lineage>
</organism>
<evidence type="ECO:0000313" key="1">
    <source>
        <dbReference type="EMBL" id="CAG6614076.1"/>
    </source>
</evidence>
<accession>A0A8D8PTX6</accession>
<protein>
    <submittedName>
        <fullName evidence="1">Uncharacterized protein</fullName>
    </submittedName>
</protein>
<dbReference type="AlphaFoldDB" id="A0A8D8PTX6"/>
<sequence length="111" mass="13006">MNWKLCRHRMELEQEIFRRHCCFNSGRFKLKEVAEPIENHVDVRDGFGLFGRVGLVEFDTQVGRFGRMTGQIEQESIQRQVHLGDGDYGSYFVFTVITQHSGKHFVDILDQ</sequence>
<reference evidence="1" key="1">
    <citation type="submission" date="2021-05" db="EMBL/GenBank/DDBJ databases">
        <authorList>
            <person name="Alioto T."/>
            <person name="Alioto T."/>
            <person name="Gomez Garrido J."/>
        </authorList>
    </citation>
    <scope>NUCLEOTIDE SEQUENCE</scope>
</reference>
<proteinExistence type="predicted"/>
<dbReference type="EMBL" id="HBUF01396461">
    <property type="protein sequence ID" value="CAG6735670.1"/>
    <property type="molecule type" value="Transcribed_RNA"/>
</dbReference>
<name>A0A8D8PTX6_9HEMI</name>
<dbReference type="EMBL" id="HBUF01029302">
    <property type="protein sequence ID" value="CAG6614076.1"/>
    <property type="molecule type" value="Transcribed_RNA"/>
</dbReference>